<gene>
    <name evidence="4" type="ORF">RW1_066_00010</name>
</gene>
<organism evidence="4 5">
    <name type="scientific">Rhodococcus wratislaviensis NBRC 100605</name>
    <dbReference type="NCBI Taxonomy" id="1219028"/>
    <lineage>
        <taxon>Bacteria</taxon>
        <taxon>Bacillati</taxon>
        <taxon>Actinomycetota</taxon>
        <taxon>Actinomycetes</taxon>
        <taxon>Mycobacteriales</taxon>
        <taxon>Nocardiaceae</taxon>
        <taxon>Rhodococcus</taxon>
    </lineage>
</organism>
<dbReference type="Pfam" id="PF01548">
    <property type="entry name" value="DEDD_Tnp_IS110"/>
    <property type="match status" value="1"/>
</dbReference>
<dbReference type="RefSeq" id="WP_255221716.1">
    <property type="nucleotide sequence ID" value="NZ_BAWF01000066.1"/>
</dbReference>
<dbReference type="AlphaFoldDB" id="X0QDT4"/>
<evidence type="ECO:0000259" key="2">
    <source>
        <dbReference type="Pfam" id="PF01548"/>
    </source>
</evidence>
<dbReference type="Pfam" id="PF02371">
    <property type="entry name" value="Transposase_20"/>
    <property type="match status" value="1"/>
</dbReference>
<feature type="domain" description="Transposase IS110-like N-terminal" evidence="2">
    <location>
        <begin position="16"/>
        <end position="167"/>
    </location>
</feature>
<evidence type="ECO:0000313" key="5">
    <source>
        <dbReference type="Proteomes" id="UP000019491"/>
    </source>
</evidence>
<dbReference type="PANTHER" id="PTHR33055:SF16">
    <property type="entry name" value="TRANSPOSASE FOR INSERTION SEQUENCE ELEMENT IS1547"/>
    <property type="match status" value="1"/>
</dbReference>
<dbReference type="NCBIfam" id="NF033542">
    <property type="entry name" value="transpos_IS110"/>
    <property type="match status" value="1"/>
</dbReference>
<dbReference type="InterPro" id="IPR002525">
    <property type="entry name" value="Transp_IS110-like_N"/>
</dbReference>
<feature type="non-terminal residue" evidence="4">
    <location>
        <position position="402"/>
    </location>
</feature>
<proteinExistence type="predicted"/>
<dbReference type="InterPro" id="IPR047650">
    <property type="entry name" value="Transpos_IS110"/>
</dbReference>
<accession>X0QDT4</accession>
<feature type="region of interest" description="Disordered" evidence="1">
    <location>
        <begin position="373"/>
        <end position="402"/>
    </location>
</feature>
<keyword evidence="5" id="KW-1185">Reference proteome</keyword>
<reference evidence="4 5" key="1">
    <citation type="submission" date="2014-02" db="EMBL/GenBank/DDBJ databases">
        <title>Whole genome shotgun sequence of Rhodococcus wratislaviensis NBRC 100605.</title>
        <authorList>
            <person name="Hosoyama A."/>
            <person name="Tsuchikane K."/>
            <person name="Yoshida I."/>
            <person name="Ohji S."/>
            <person name="Ichikawa N."/>
            <person name="Yamazoe A."/>
            <person name="Fujita N."/>
        </authorList>
    </citation>
    <scope>NUCLEOTIDE SEQUENCE [LARGE SCALE GENOMIC DNA]</scope>
    <source>
        <strain evidence="4 5">NBRC 100605</strain>
    </source>
</reference>
<evidence type="ECO:0000259" key="3">
    <source>
        <dbReference type="Pfam" id="PF02371"/>
    </source>
</evidence>
<feature type="domain" description="Transposase IS116/IS110/IS902 C-terminal" evidence="3">
    <location>
        <begin position="232"/>
        <end position="314"/>
    </location>
</feature>
<dbReference type="InterPro" id="IPR003346">
    <property type="entry name" value="Transposase_20"/>
</dbReference>
<dbReference type="Proteomes" id="UP000019491">
    <property type="component" value="Unassembled WGS sequence"/>
</dbReference>
<protein>
    <submittedName>
        <fullName evidence="4">Putative transposase</fullName>
    </submittedName>
</protein>
<evidence type="ECO:0000256" key="1">
    <source>
        <dbReference type="SAM" id="MobiDB-lite"/>
    </source>
</evidence>
<dbReference type="GO" id="GO:0003677">
    <property type="term" value="F:DNA binding"/>
    <property type="evidence" value="ECO:0007669"/>
    <property type="project" value="InterPro"/>
</dbReference>
<dbReference type="EMBL" id="BAWF01000066">
    <property type="protein sequence ID" value="GAF49036.1"/>
    <property type="molecule type" value="Genomic_DNA"/>
</dbReference>
<sequence>MAQVLEDSRSQVMISVDPHKASWTAAAVDASLRPLATIRVPVGDDGYRSLRRFARKWSNTHWAIEGATGLGAPLTSRLSEDGVDVVDVPAKLAARVRLLSTGHGRKSDDADAVSVGVAALTAHGLTTARMDAAVTALRAIVEHRDDLVKTRTQTVNRLHVVLTHLIPAGAPRGLSAARAAEMLRRVRLRDLAGKTMRGLAVDLVGEIRQLDRRIAKATSDIEAAVAESGTSLTELCGIGTLNAGKILARVGSIHRFRSAAAFASYTGTAPIEASSGDIVRHRLSRAGDRQLNCALHTMAITQIGRDTPGRAYYQRKRAAGKSHREALRCLKRRLSDVVYRQLLHDSATELAAGPGGHSGGGSIVLRGRLTPRTPALRTSHFPDPPNSTLQPGPPVRLDTERR</sequence>
<dbReference type="GO" id="GO:0004803">
    <property type="term" value="F:transposase activity"/>
    <property type="evidence" value="ECO:0007669"/>
    <property type="project" value="InterPro"/>
</dbReference>
<dbReference type="PANTHER" id="PTHR33055">
    <property type="entry name" value="TRANSPOSASE FOR INSERTION SEQUENCE ELEMENT IS1111A"/>
    <property type="match status" value="1"/>
</dbReference>
<dbReference type="GO" id="GO:0006313">
    <property type="term" value="P:DNA transposition"/>
    <property type="evidence" value="ECO:0007669"/>
    <property type="project" value="InterPro"/>
</dbReference>
<comment type="caution">
    <text evidence="4">The sequence shown here is derived from an EMBL/GenBank/DDBJ whole genome shotgun (WGS) entry which is preliminary data.</text>
</comment>
<evidence type="ECO:0000313" key="4">
    <source>
        <dbReference type="EMBL" id="GAF49036.1"/>
    </source>
</evidence>
<name>X0QDT4_RHOWR</name>